<comment type="similarity">
    <text evidence="1">Belongs to the short-chain dehydrogenases/reductases (SDR) family.</text>
</comment>
<dbReference type="SUPFAM" id="SSF51735">
    <property type="entry name" value="NAD(P)-binding Rossmann-fold domains"/>
    <property type="match status" value="1"/>
</dbReference>
<evidence type="ECO:0000259" key="2">
    <source>
        <dbReference type="SMART" id="SM00822"/>
    </source>
</evidence>
<dbReference type="InterPro" id="IPR036291">
    <property type="entry name" value="NAD(P)-bd_dom_sf"/>
</dbReference>
<dbReference type="NCBIfam" id="NF009466">
    <property type="entry name" value="PRK12826.1-2"/>
    <property type="match status" value="1"/>
</dbReference>
<dbReference type="InterPro" id="IPR002347">
    <property type="entry name" value="SDR_fam"/>
</dbReference>
<evidence type="ECO:0000256" key="1">
    <source>
        <dbReference type="ARBA" id="ARBA00006484"/>
    </source>
</evidence>
<dbReference type="Gene3D" id="3.40.50.720">
    <property type="entry name" value="NAD(P)-binding Rossmann-like Domain"/>
    <property type="match status" value="1"/>
</dbReference>
<dbReference type="Pfam" id="PF13561">
    <property type="entry name" value="adh_short_C2"/>
    <property type="match status" value="1"/>
</dbReference>
<reference evidence="3 4" key="1">
    <citation type="submission" date="2013-10" db="EMBL/GenBank/DDBJ databases">
        <title>Salinisphaera halophila YIM 95161 Genome Sequencing.</title>
        <authorList>
            <person name="Lai Q."/>
            <person name="Li C."/>
            <person name="Shao Z."/>
        </authorList>
    </citation>
    <scope>NUCLEOTIDE SEQUENCE [LARGE SCALE GENOMIC DNA]</scope>
    <source>
        <strain evidence="3 4">YIM 95161</strain>
    </source>
</reference>
<name>A0A423PYY4_9GAMM</name>
<dbReference type="PANTHER" id="PTHR43943">
    <property type="entry name" value="DEHYDROGENASE/REDUCTASE (SDR FAMILY) MEMBER 4"/>
    <property type="match status" value="1"/>
</dbReference>
<evidence type="ECO:0000313" key="4">
    <source>
        <dbReference type="Proteomes" id="UP000285123"/>
    </source>
</evidence>
<feature type="domain" description="Ketoreductase" evidence="2">
    <location>
        <begin position="33"/>
        <end position="203"/>
    </location>
</feature>
<organism evidence="3 4">
    <name type="scientific">Salinisphaera orenii YIM 95161</name>
    <dbReference type="NCBI Taxonomy" id="1051139"/>
    <lineage>
        <taxon>Bacteria</taxon>
        <taxon>Pseudomonadati</taxon>
        <taxon>Pseudomonadota</taxon>
        <taxon>Gammaproteobacteria</taxon>
        <taxon>Salinisphaerales</taxon>
        <taxon>Salinisphaeraceae</taxon>
        <taxon>Salinisphaera</taxon>
    </lineage>
</organism>
<protein>
    <submittedName>
        <fullName evidence="3">Short-chain dehydrogenase</fullName>
    </submittedName>
</protein>
<dbReference type="Proteomes" id="UP000285123">
    <property type="component" value="Unassembled WGS sequence"/>
</dbReference>
<dbReference type="PRINTS" id="PR00081">
    <property type="entry name" value="GDHRDH"/>
</dbReference>
<comment type="caution">
    <text evidence="3">The sequence shown here is derived from an EMBL/GenBank/DDBJ whole genome shotgun (WGS) entry which is preliminary data.</text>
</comment>
<dbReference type="EMBL" id="AYKF01000074">
    <property type="protein sequence ID" value="ROO30811.1"/>
    <property type="molecule type" value="Genomic_DNA"/>
</dbReference>
<accession>A0A423PYY4</accession>
<dbReference type="PANTHER" id="PTHR43943:SF2">
    <property type="entry name" value="DEHYDROGENASE_REDUCTASE 4"/>
    <property type="match status" value="1"/>
</dbReference>
<dbReference type="CDD" id="cd05233">
    <property type="entry name" value="SDR_c"/>
    <property type="match status" value="1"/>
</dbReference>
<proteinExistence type="inferred from homology"/>
<dbReference type="AlphaFoldDB" id="A0A423PYY4"/>
<dbReference type="NCBIfam" id="NF005559">
    <property type="entry name" value="PRK07231.1"/>
    <property type="match status" value="1"/>
</dbReference>
<dbReference type="SMART" id="SM00822">
    <property type="entry name" value="PKS_KR"/>
    <property type="match status" value="1"/>
</dbReference>
<evidence type="ECO:0000313" key="3">
    <source>
        <dbReference type="EMBL" id="ROO30811.1"/>
    </source>
</evidence>
<dbReference type="FunFam" id="3.40.50.720:FF:000084">
    <property type="entry name" value="Short-chain dehydrogenase reductase"/>
    <property type="match status" value="1"/>
</dbReference>
<sequence>MRSRARPRSDALPGGQLQQEEFSMMNLFDMQDRVAVITGSSRGIGRAIARQMAAHGAKVVISSRKAEACEAVAAELRDEGFEAIAVACHIGDKAQLQGLVDATLAAYGRIDVLVCNAATNPVYGPTADMTDEAWDKIMETNVRGTFWLCNMVLPKMAEAGGGRVIVLSSIAGLRGNTVIGTYGVSKAAEAALVRNLAVEWGPSNIRVNAIAPGLVRTDFAKALLEDPKRLEQAEQRTPVRRIGEPDDIAGVAVFLATDASAYVTGQTLVADGGETIS</sequence>
<dbReference type="PRINTS" id="PR00080">
    <property type="entry name" value="SDRFAMILY"/>
</dbReference>
<dbReference type="InterPro" id="IPR057326">
    <property type="entry name" value="KR_dom"/>
</dbReference>
<gene>
    <name evidence="3" type="ORF">SAHL_07625</name>
</gene>